<dbReference type="PATRIC" id="fig|1306953.7.peg.1908"/>
<dbReference type="STRING" id="1306953.J121_1857"/>
<name>A0A0L1KGZ1_9SPHN</name>
<comment type="caution">
    <text evidence="1">The sequence shown here is derived from an EMBL/GenBank/DDBJ whole genome shotgun (WGS) entry which is preliminary data.</text>
</comment>
<accession>A0A0L1KGZ1</accession>
<evidence type="ECO:0000313" key="1">
    <source>
        <dbReference type="EMBL" id="KNH03268.1"/>
    </source>
</evidence>
<sequence>MPRVIANTQDSAATLEETVEAVAQGFDPQDESSLLDAAARLERLGNNRDFLGDLLIAQLREGYRDTLAEAAYGPQVIVLSAPSGGSFLRANIWPGEGESCFRASGAGSFDYGTAHDHNFDFLTMGYFGPGYRSEYFEIDYREIAGWRGERAALRFVESSTLHEGRLLHYRAHRDVHAQYPPETTSVSLNLMHMHAGQGWYDQYGFDLQRHRVTGVLNPGASETFLRCAVALGEDEALDLAQQFGRHHPSGRMRLACFEARAARMADDNHRDALWREAEAAGNLMVAQEARQQRAALEP</sequence>
<dbReference type="AlphaFoldDB" id="A0A0L1KGZ1"/>
<gene>
    <name evidence="1" type="ORF">J121_1857</name>
</gene>
<dbReference type="EMBL" id="JYNE01000015">
    <property type="protein sequence ID" value="KNH03268.1"/>
    <property type="molecule type" value="Genomic_DNA"/>
</dbReference>
<organism evidence="1 2">
    <name type="scientific">Qipengyuania citrea LAMA 915</name>
    <dbReference type="NCBI Taxonomy" id="1306953"/>
    <lineage>
        <taxon>Bacteria</taxon>
        <taxon>Pseudomonadati</taxon>
        <taxon>Pseudomonadota</taxon>
        <taxon>Alphaproteobacteria</taxon>
        <taxon>Sphingomonadales</taxon>
        <taxon>Erythrobacteraceae</taxon>
        <taxon>Qipengyuania</taxon>
    </lineage>
</organism>
<reference evidence="1" key="1">
    <citation type="submission" date="2015-02" db="EMBL/GenBank/DDBJ databases">
        <authorList>
            <person name="Chooi Y.-H."/>
        </authorList>
    </citation>
    <scope>NUCLEOTIDE SEQUENCE [LARGE SCALE GENOMIC DNA]</scope>
    <source>
        <strain evidence="1">LAMA 915</strain>
    </source>
</reference>
<protein>
    <submittedName>
        <fullName evidence="1">Putative transposase</fullName>
    </submittedName>
</protein>
<evidence type="ECO:0000313" key="2">
    <source>
        <dbReference type="Proteomes" id="UP000037446"/>
    </source>
</evidence>
<dbReference type="Proteomes" id="UP000037446">
    <property type="component" value="Unassembled WGS sequence"/>
</dbReference>
<dbReference type="RefSeq" id="WP_050599343.1">
    <property type="nucleotide sequence ID" value="NZ_JYNE01000015.1"/>
</dbReference>
<proteinExistence type="predicted"/>